<dbReference type="STRING" id="765440.A0A0C3G1D5"/>
<dbReference type="InParanoid" id="A0A0C3G1D5"/>
<gene>
    <name evidence="2" type="ORF">PILCRDRAFT_66057</name>
</gene>
<evidence type="ECO:0000313" key="2">
    <source>
        <dbReference type="EMBL" id="KIM85629.1"/>
    </source>
</evidence>
<organism evidence="2 3">
    <name type="scientific">Piloderma croceum (strain F 1598)</name>
    <dbReference type="NCBI Taxonomy" id="765440"/>
    <lineage>
        <taxon>Eukaryota</taxon>
        <taxon>Fungi</taxon>
        <taxon>Dikarya</taxon>
        <taxon>Basidiomycota</taxon>
        <taxon>Agaricomycotina</taxon>
        <taxon>Agaricomycetes</taxon>
        <taxon>Agaricomycetidae</taxon>
        <taxon>Atheliales</taxon>
        <taxon>Atheliaceae</taxon>
        <taxon>Piloderma</taxon>
    </lineage>
</organism>
<dbReference type="OrthoDB" id="2803783at2759"/>
<keyword evidence="3" id="KW-1185">Reference proteome</keyword>
<dbReference type="Proteomes" id="UP000054166">
    <property type="component" value="Unassembled WGS sequence"/>
</dbReference>
<sequence length="219" mass="25426">MGKKKKGSDSAPKKKGRQGWTTDAQEEYLRSQLPAFLIAQAEKKTSQLWPSIHNEWFERWPLPPPTQDEVAKGLDDKTRIDRQKLVSRTQQWYNNHTWETSSGDGKKKVFDLSGKKSKKLPAWQAYSRLYYDTRVKATADREWEEHVRAFTENRPEGDETMLPTVPPLSFCNEVTRRLFASETEDIKVEVEGYGKQTSMKDENDDEEAVRVAQAQSYHK</sequence>
<proteinExistence type="predicted"/>
<dbReference type="EMBL" id="KN832984">
    <property type="protein sequence ID" value="KIM85629.1"/>
    <property type="molecule type" value="Genomic_DNA"/>
</dbReference>
<evidence type="ECO:0000313" key="3">
    <source>
        <dbReference type="Proteomes" id="UP000054166"/>
    </source>
</evidence>
<feature type="region of interest" description="Disordered" evidence="1">
    <location>
        <begin position="190"/>
        <end position="219"/>
    </location>
</feature>
<accession>A0A0C3G1D5</accession>
<dbReference type="AlphaFoldDB" id="A0A0C3G1D5"/>
<dbReference type="HOGENOM" id="CLU_116383_0_0_1"/>
<reference evidence="2 3" key="1">
    <citation type="submission" date="2014-04" db="EMBL/GenBank/DDBJ databases">
        <authorList>
            <consortium name="DOE Joint Genome Institute"/>
            <person name="Kuo A."/>
            <person name="Tarkka M."/>
            <person name="Buscot F."/>
            <person name="Kohler A."/>
            <person name="Nagy L.G."/>
            <person name="Floudas D."/>
            <person name="Copeland A."/>
            <person name="Barry K.W."/>
            <person name="Cichocki N."/>
            <person name="Veneault-Fourrey C."/>
            <person name="LaButti K."/>
            <person name="Lindquist E.A."/>
            <person name="Lipzen A."/>
            <person name="Lundell T."/>
            <person name="Morin E."/>
            <person name="Murat C."/>
            <person name="Sun H."/>
            <person name="Tunlid A."/>
            <person name="Henrissat B."/>
            <person name="Grigoriev I.V."/>
            <person name="Hibbett D.S."/>
            <person name="Martin F."/>
            <person name="Nordberg H.P."/>
            <person name="Cantor M.N."/>
            <person name="Hua S.X."/>
        </authorList>
    </citation>
    <scope>NUCLEOTIDE SEQUENCE [LARGE SCALE GENOMIC DNA]</scope>
    <source>
        <strain evidence="2 3">F 1598</strain>
    </source>
</reference>
<feature type="region of interest" description="Disordered" evidence="1">
    <location>
        <begin position="1"/>
        <end position="24"/>
    </location>
</feature>
<evidence type="ECO:0000256" key="1">
    <source>
        <dbReference type="SAM" id="MobiDB-lite"/>
    </source>
</evidence>
<name>A0A0C3G1D5_PILCF</name>
<protein>
    <submittedName>
        <fullName evidence="2">Uncharacterized protein</fullName>
    </submittedName>
</protein>
<reference evidence="3" key="2">
    <citation type="submission" date="2015-01" db="EMBL/GenBank/DDBJ databases">
        <title>Evolutionary Origins and Diversification of the Mycorrhizal Mutualists.</title>
        <authorList>
            <consortium name="DOE Joint Genome Institute"/>
            <consortium name="Mycorrhizal Genomics Consortium"/>
            <person name="Kohler A."/>
            <person name="Kuo A."/>
            <person name="Nagy L.G."/>
            <person name="Floudas D."/>
            <person name="Copeland A."/>
            <person name="Barry K.W."/>
            <person name="Cichocki N."/>
            <person name="Veneault-Fourrey C."/>
            <person name="LaButti K."/>
            <person name="Lindquist E.A."/>
            <person name="Lipzen A."/>
            <person name="Lundell T."/>
            <person name="Morin E."/>
            <person name="Murat C."/>
            <person name="Riley R."/>
            <person name="Ohm R."/>
            <person name="Sun H."/>
            <person name="Tunlid A."/>
            <person name="Henrissat B."/>
            <person name="Grigoriev I.V."/>
            <person name="Hibbett D.S."/>
            <person name="Martin F."/>
        </authorList>
    </citation>
    <scope>NUCLEOTIDE SEQUENCE [LARGE SCALE GENOMIC DNA]</scope>
    <source>
        <strain evidence="3">F 1598</strain>
    </source>
</reference>